<reference evidence="3" key="1">
    <citation type="submission" date="2022-08" db="EMBL/GenBank/DDBJ databases">
        <authorList>
            <person name="Kallberg Y."/>
            <person name="Tangrot J."/>
            <person name="Rosling A."/>
        </authorList>
    </citation>
    <scope>NUCLEOTIDE SEQUENCE</scope>
    <source>
        <strain evidence="3">Wild A</strain>
    </source>
</reference>
<name>A0A9W4SRY1_9GLOM</name>
<organism evidence="3 4">
    <name type="scientific">Funneliformis geosporum</name>
    <dbReference type="NCBI Taxonomy" id="1117311"/>
    <lineage>
        <taxon>Eukaryota</taxon>
        <taxon>Fungi</taxon>
        <taxon>Fungi incertae sedis</taxon>
        <taxon>Mucoromycota</taxon>
        <taxon>Glomeromycotina</taxon>
        <taxon>Glomeromycetes</taxon>
        <taxon>Glomerales</taxon>
        <taxon>Glomeraceae</taxon>
        <taxon>Funneliformis</taxon>
    </lineage>
</organism>
<dbReference type="EMBL" id="CAMKVN010001836">
    <property type="protein sequence ID" value="CAI2178339.1"/>
    <property type="molecule type" value="Genomic_DNA"/>
</dbReference>
<dbReference type="OrthoDB" id="10540244at2759"/>
<dbReference type="InterPro" id="IPR027417">
    <property type="entry name" value="P-loop_NTPase"/>
</dbReference>
<sequence length="494" mass="56200">MYNIDHYFDFDSPPKSVTKSKKKKQQQQQMLLLLLLAVAGAYYFMIYLPEEEVKKWEVEIQKELNKVKKLKQDDYDDITTLLGTSDKKLKDITSTLVTMYQEEVNLFPNGDKNPNFHFSRTASFYIHFPPSLKEHYEAGKEAGEINLRGQDDNQNNALFYGMTRTGKSQTVKNLCFESNKYPLVEIKGSSLTPRLKVAMNVLEKFQYTINECNQISNNAAFFESNKLQFIKECIEGNKSNQIEEAVYQKDAILETEEDELDDNGEKTESGNIKNYKGEFESLKEVKVEDVLDIHLPEISNFIAQSSNELNQSLENLRQEIEAVKQQLQTTVATGGTNLIAMGIAAGAGYLLDADRQQREQENKKLALAGKAGEAITSQVNGLQNDRNRVVQESEELIKEMQKHKAKLDDPNATPEEKELAKKMIPIIQAQLDDKARIITDYDKKIEDLLKNIPGVDNKKGGLVNLESMDSQTKLIMGAIVFLVIYFAFIKEKDN</sequence>
<accession>A0A9W4SRY1</accession>
<gene>
    <name evidence="3" type="ORF">FWILDA_LOCUS8537</name>
</gene>
<keyword evidence="4" id="KW-1185">Reference proteome</keyword>
<keyword evidence="1" id="KW-0175">Coiled coil</keyword>
<evidence type="ECO:0000256" key="1">
    <source>
        <dbReference type="SAM" id="Coils"/>
    </source>
</evidence>
<comment type="caution">
    <text evidence="3">The sequence shown here is derived from an EMBL/GenBank/DDBJ whole genome shotgun (WGS) entry which is preliminary data.</text>
</comment>
<dbReference type="Proteomes" id="UP001153678">
    <property type="component" value="Unassembled WGS sequence"/>
</dbReference>
<proteinExistence type="predicted"/>
<feature type="transmembrane region" description="Helical" evidence="2">
    <location>
        <begin position="472"/>
        <end position="489"/>
    </location>
</feature>
<dbReference type="AlphaFoldDB" id="A0A9W4SRY1"/>
<protein>
    <submittedName>
        <fullName evidence="3">3484_t:CDS:1</fullName>
    </submittedName>
</protein>
<feature type="coiled-coil region" evidence="1">
    <location>
        <begin position="379"/>
        <end position="406"/>
    </location>
</feature>
<keyword evidence="2" id="KW-0472">Membrane</keyword>
<evidence type="ECO:0000313" key="3">
    <source>
        <dbReference type="EMBL" id="CAI2178339.1"/>
    </source>
</evidence>
<feature type="coiled-coil region" evidence="1">
    <location>
        <begin position="303"/>
        <end position="333"/>
    </location>
</feature>
<evidence type="ECO:0000256" key="2">
    <source>
        <dbReference type="SAM" id="Phobius"/>
    </source>
</evidence>
<dbReference type="SUPFAM" id="SSF52540">
    <property type="entry name" value="P-loop containing nucleoside triphosphate hydrolases"/>
    <property type="match status" value="1"/>
</dbReference>
<keyword evidence="2" id="KW-0812">Transmembrane</keyword>
<keyword evidence="2" id="KW-1133">Transmembrane helix</keyword>
<feature type="transmembrane region" description="Helical" evidence="2">
    <location>
        <begin position="30"/>
        <end position="48"/>
    </location>
</feature>
<evidence type="ECO:0000313" key="4">
    <source>
        <dbReference type="Proteomes" id="UP001153678"/>
    </source>
</evidence>